<proteinExistence type="predicted"/>
<keyword evidence="2" id="KW-1185">Reference proteome</keyword>
<organism evidence="1 2">
    <name type="scientific">Flavobacterium lacisediminis</name>
    <dbReference type="NCBI Taxonomy" id="2989705"/>
    <lineage>
        <taxon>Bacteria</taxon>
        <taxon>Pseudomonadati</taxon>
        <taxon>Bacteroidota</taxon>
        <taxon>Flavobacteriia</taxon>
        <taxon>Flavobacteriales</taxon>
        <taxon>Flavobacteriaceae</taxon>
        <taxon>Flavobacterium</taxon>
    </lineage>
</organism>
<comment type="caution">
    <text evidence="1">The sequence shown here is derived from an EMBL/GenBank/DDBJ whole genome shotgun (WGS) entry which is preliminary data.</text>
</comment>
<evidence type="ECO:0000313" key="1">
    <source>
        <dbReference type="EMBL" id="MCW1147006.1"/>
    </source>
</evidence>
<sequence>MIKDKVNISINRPCSQKFENFERTDKGGYCNSCRKEVLDFRNFTDNEIVDFFSKNQQKTCGVFLEKQLKNYCESYLDSNHKSKKVFYKSLLGVSFLSLFTFNEGFSQTTEKETINHEIKNIEAKNSKQNIAEQEITKGFVFDELGPIAGASVTVKNTNLSTSTDFDGNFIFNKKLNVGDVIIVSYIGFKTKEFTISDLMKIDIAMDSYSGELIMVGEVDVKKVYKSKKTFFQRIKDIF</sequence>
<gene>
    <name evidence="1" type="ORF">OJ995_02060</name>
</gene>
<dbReference type="SUPFAM" id="SSF49464">
    <property type="entry name" value="Carboxypeptidase regulatory domain-like"/>
    <property type="match status" value="1"/>
</dbReference>
<name>A0ABT3EEK1_9FLAO</name>
<accession>A0ABT3EEK1</accession>
<dbReference type="Gene3D" id="2.60.40.1120">
    <property type="entry name" value="Carboxypeptidase-like, regulatory domain"/>
    <property type="match status" value="1"/>
</dbReference>
<evidence type="ECO:0000313" key="2">
    <source>
        <dbReference type="Proteomes" id="UP001165677"/>
    </source>
</evidence>
<dbReference type="InterPro" id="IPR008969">
    <property type="entry name" value="CarboxyPept-like_regulatory"/>
</dbReference>
<dbReference type="EMBL" id="JAPCIO010000001">
    <property type="protein sequence ID" value="MCW1147006.1"/>
    <property type="molecule type" value="Genomic_DNA"/>
</dbReference>
<protein>
    <submittedName>
        <fullName evidence="1">Carboxypeptidase-like regulatory domain-containing protein</fullName>
    </submittedName>
</protein>
<dbReference type="Pfam" id="PF13715">
    <property type="entry name" value="CarbopepD_reg_2"/>
    <property type="match status" value="1"/>
</dbReference>
<reference evidence="1" key="1">
    <citation type="submission" date="2022-10" db="EMBL/GenBank/DDBJ databases">
        <title>Flavobacterium sp. nov., a bacterium isolated from lake sediment.</title>
        <authorList>
            <person name="Qu J.-H."/>
        </authorList>
    </citation>
    <scope>NUCLEOTIDE SEQUENCE</scope>
    <source>
        <strain evidence="1">TH16-21</strain>
    </source>
</reference>
<dbReference type="Proteomes" id="UP001165677">
    <property type="component" value="Unassembled WGS sequence"/>
</dbReference>
<dbReference type="RefSeq" id="WP_264367920.1">
    <property type="nucleotide sequence ID" value="NZ_JAPCIO010000001.1"/>
</dbReference>